<feature type="transmembrane region" description="Helical" evidence="2">
    <location>
        <begin position="348"/>
        <end position="366"/>
    </location>
</feature>
<feature type="region of interest" description="Disordered" evidence="1">
    <location>
        <begin position="59"/>
        <end position="113"/>
    </location>
</feature>
<keyword evidence="2" id="KW-0812">Transmembrane</keyword>
<reference evidence="3 4" key="1">
    <citation type="journal article" date="2020" name="Genomics">
        <title>Complete, high-quality genomes from long-read metagenomic sequencing of two wolf lichen thalli reveals enigmatic genome architecture.</title>
        <authorList>
            <person name="McKenzie S.K."/>
            <person name="Walston R.F."/>
            <person name="Allen J.L."/>
        </authorList>
    </citation>
    <scope>NUCLEOTIDE SEQUENCE [LARGE SCALE GENOMIC DNA]</scope>
    <source>
        <strain evidence="3">WasteWater1</strain>
    </source>
</reference>
<dbReference type="EMBL" id="JACCJB010000008">
    <property type="protein sequence ID" value="KAF6224800.1"/>
    <property type="molecule type" value="Genomic_DNA"/>
</dbReference>
<keyword evidence="2" id="KW-0472">Membrane</keyword>
<evidence type="ECO:0000256" key="2">
    <source>
        <dbReference type="SAM" id="Phobius"/>
    </source>
</evidence>
<protein>
    <submittedName>
        <fullName evidence="3">Uncharacterized protein</fullName>
    </submittedName>
</protein>
<evidence type="ECO:0000313" key="3">
    <source>
        <dbReference type="EMBL" id="KAF6224800.1"/>
    </source>
</evidence>
<accession>A0A8H6CK21</accession>
<dbReference type="GeneID" id="59338386"/>
<dbReference type="RefSeq" id="XP_037153667.1">
    <property type="nucleotide sequence ID" value="XM_037300850.1"/>
</dbReference>
<gene>
    <name evidence="3" type="ORF">HO133_009994</name>
</gene>
<feature type="compositionally biased region" description="Polar residues" evidence="1">
    <location>
        <begin position="81"/>
        <end position="95"/>
    </location>
</feature>
<evidence type="ECO:0000313" key="4">
    <source>
        <dbReference type="Proteomes" id="UP000593566"/>
    </source>
</evidence>
<feature type="region of interest" description="Disordered" evidence="1">
    <location>
        <begin position="187"/>
        <end position="210"/>
    </location>
</feature>
<comment type="caution">
    <text evidence="3">The sequence shown here is derived from an EMBL/GenBank/DDBJ whole genome shotgun (WGS) entry which is preliminary data.</text>
</comment>
<sequence>MSTPTQTRPVITLYPSPQEDVSAYLAAIRLASSVRNTMDAQKAGVDGEKAAVYADSWGRHHPNFPPPPSPTPGGREPVQILNETSPADFASNTTKPGFFRPRDRYPSPSRSMSTGTWPFVEEHASAAAANLSTLADSPTGATLEALKRHHGHFPPPDPPMSTGTGSILEDEAADTPAGVKLEALEQHHGLFPPPDPPMSTGTGPILEDETADTPTGIKLEALEQHHGNFPPPEPSIGSTQAPPGKPISRRTGPIPIHQSNGPSGMKLYIPGEIPPQCQLYATNTDVNNVTFAVCPVTKRTINPTHNLASRQLHLADVSKSHILAIRDTAMCEAPTGFDERLACGKFDGWFVLAFFILFSMIGLAWIKLRKHKTRRLDEEHGTATWPRLSKVSTKSSEAKLKPQALGISTNRSEAKLRQKIRKAHEEDRHLDEELSTEQYESVAWRNASHRAARANFGGSVEHDAGPVAMLPELPAELPAYLFEPLYWLFGLERA</sequence>
<feature type="region of interest" description="Disordered" evidence="1">
    <location>
        <begin position="225"/>
        <end position="258"/>
    </location>
</feature>
<keyword evidence="2" id="KW-1133">Transmembrane helix</keyword>
<evidence type="ECO:0000256" key="1">
    <source>
        <dbReference type="SAM" id="MobiDB-lite"/>
    </source>
</evidence>
<keyword evidence="4" id="KW-1185">Reference proteome</keyword>
<dbReference type="Proteomes" id="UP000593566">
    <property type="component" value="Unassembled WGS sequence"/>
</dbReference>
<dbReference type="AlphaFoldDB" id="A0A8H6CK21"/>
<proteinExistence type="predicted"/>
<organism evidence="3 4">
    <name type="scientific">Letharia lupina</name>
    <dbReference type="NCBI Taxonomy" id="560253"/>
    <lineage>
        <taxon>Eukaryota</taxon>
        <taxon>Fungi</taxon>
        <taxon>Dikarya</taxon>
        <taxon>Ascomycota</taxon>
        <taxon>Pezizomycotina</taxon>
        <taxon>Lecanoromycetes</taxon>
        <taxon>OSLEUM clade</taxon>
        <taxon>Lecanoromycetidae</taxon>
        <taxon>Lecanorales</taxon>
        <taxon>Lecanorineae</taxon>
        <taxon>Parmeliaceae</taxon>
        <taxon>Letharia</taxon>
    </lineage>
</organism>
<name>A0A8H6CK21_9LECA</name>